<protein>
    <recommendedName>
        <fullName evidence="3">Spore coat protein</fullName>
    </recommendedName>
</protein>
<dbReference type="SUPFAM" id="SSF69318">
    <property type="entry name" value="Integrin alpha N-terminal domain"/>
    <property type="match status" value="1"/>
</dbReference>
<evidence type="ECO:0008006" key="3">
    <source>
        <dbReference type="Google" id="ProtNLM"/>
    </source>
</evidence>
<evidence type="ECO:0000313" key="2">
    <source>
        <dbReference type="Proteomes" id="UP001519288"/>
    </source>
</evidence>
<gene>
    <name evidence="1" type="ORF">J2Z69_002793</name>
</gene>
<dbReference type="Proteomes" id="UP001519288">
    <property type="component" value="Unassembled WGS sequence"/>
</dbReference>
<proteinExistence type="predicted"/>
<evidence type="ECO:0000313" key="1">
    <source>
        <dbReference type="EMBL" id="MBP2001737.1"/>
    </source>
</evidence>
<dbReference type="EMBL" id="JAGGLD010000005">
    <property type="protein sequence ID" value="MBP2001737.1"/>
    <property type="molecule type" value="Genomic_DNA"/>
</dbReference>
<comment type="caution">
    <text evidence="1">The sequence shown here is derived from an EMBL/GenBank/DDBJ whole genome shotgun (WGS) entry which is preliminary data.</text>
</comment>
<sequence length="252" mass="28224">MHIYGVRAPIAPPYRANASERPHLLDRMVGDVTGDGIPDIINLTGYTSEVGSPFTKGITLSVQDGKTHQVINVPLRNNEGYHPTLFLGDFTGEHTKDVLVSIESGGSGATTYDYVYSFMGGHPQLLFDSDVYNKEWNYRVDYLDGYKLRITSPRSGQFFTIDISSRGQEYLNQIYTPQGILKQPVQGFADPLSGLYPIDIDRDGTYELMALQGVSGLYHADRFGYMTNILKWNGQAWELFQQWFSIIGSDGK</sequence>
<accession>A0ABS4JJ66</accession>
<name>A0ABS4JJ66_9BACL</name>
<keyword evidence="2" id="KW-1185">Reference proteome</keyword>
<organism evidence="1 2">
    <name type="scientific">Paenibacillus shirakamiensis</name>
    <dbReference type="NCBI Taxonomy" id="1265935"/>
    <lineage>
        <taxon>Bacteria</taxon>
        <taxon>Bacillati</taxon>
        <taxon>Bacillota</taxon>
        <taxon>Bacilli</taxon>
        <taxon>Bacillales</taxon>
        <taxon>Paenibacillaceae</taxon>
        <taxon>Paenibacillus</taxon>
    </lineage>
</organism>
<dbReference type="InterPro" id="IPR028994">
    <property type="entry name" value="Integrin_alpha_N"/>
</dbReference>
<dbReference type="RefSeq" id="WP_209863640.1">
    <property type="nucleotide sequence ID" value="NZ_JAGGLD010000005.1"/>
</dbReference>
<reference evidence="1 2" key="1">
    <citation type="submission" date="2021-03" db="EMBL/GenBank/DDBJ databases">
        <title>Genomic Encyclopedia of Type Strains, Phase IV (KMG-IV): sequencing the most valuable type-strain genomes for metagenomic binning, comparative biology and taxonomic classification.</title>
        <authorList>
            <person name="Goeker M."/>
        </authorList>
    </citation>
    <scope>NUCLEOTIDE SEQUENCE [LARGE SCALE GENOMIC DNA]</scope>
    <source>
        <strain evidence="1 2">DSM 26806</strain>
    </source>
</reference>